<protein>
    <submittedName>
        <fullName evidence="1">Uncharacterized protein</fullName>
    </submittedName>
</protein>
<organism evidence="1">
    <name type="scientific">Octopus bimaculoides</name>
    <name type="common">California two-spotted octopus</name>
    <dbReference type="NCBI Taxonomy" id="37653"/>
    <lineage>
        <taxon>Eukaryota</taxon>
        <taxon>Metazoa</taxon>
        <taxon>Spiralia</taxon>
        <taxon>Lophotrochozoa</taxon>
        <taxon>Mollusca</taxon>
        <taxon>Cephalopoda</taxon>
        <taxon>Coleoidea</taxon>
        <taxon>Octopodiformes</taxon>
        <taxon>Octopoda</taxon>
        <taxon>Incirrata</taxon>
        <taxon>Octopodidae</taxon>
        <taxon>Octopus</taxon>
    </lineage>
</organism>
<dbReference type="EMBL" id="KQ425470">
    <property type="protein sequence ID" value="KOF69450.1"/>
    <property type="molecule type" value="Genomic_DNA"/>
</dbReference>
<evidence type="ECO:0000313" key="1">
    <source>
        <dbReference type="EMBL" id="KOF69450.1"/>
    </source>
</evidence>
<proteinExistence type="predicted"/>
<sequence length="68" mass="7995">MYQPFNTSLEIYKGLVFNEHSVISELFIDFGGKNANSTLARFKLRREINETILETIQCRTLLFLLFHL</sequence>
<accession>A0A0L8FYJ9</accession>
<dbReference type="AlphaFoldDB" id="A0A0L8FYJ9"/>
<reference evidence="1" key="1">
    <citation type="submission" date="2015-07" db="EMBL/GenBank/DDBJ databases">
        <title>MeaNS - Measles Nucleotide Surveillance Program.</title>
        <authorList>
            <person name="Tran T."/>
            <person name="Druce J."/>
        </authorList>
    </citation>
    <scope>NUCLEOTIDE SEQUENCE</scope>
    <source>
        <strain evidence="1">UCB-OBI-ISO-001</strain>
        <tissue evidence="1">Gonad</tissue>
    </source>
</reference>
<name>A0A0L8FYJ9_OCTBM</name>
<gene>
    <name evidence="1" type="ORF">OCBIM_22004924mg</name>
</gene>